<accession>A0A7D7LR53</accession>
<gene>
    <name evidence="3" type="ORF">H1R16_05620</name>
    <name evidence="2" type="ORF">H2507_11830</name>
</gene>
<keyword evidence="1" id="KW-0732">Signal</keyword>
<evidence type="ECO:0000256" key="1">
    <source>
        <dbReference type="SAM" id="SignalP"/>
    </source>
</evidence>
<sequence>MIRIITICMLIVLSLWSGNFSAQSGSSTVLKIVLHPVQTIELGAMDQNVNLTYKTKQDYSQGVSLNRDNHLKVYSTGGYVVNVRTSDAKLKSVGTDVYINAGDITLTAAKGASSGSDSFTTAPVQLSSTDTAFITSATGTSSSSYSVTYAAKGGDAFINHHSTGQDPTVYSTEVLYSILPH</sequence>
<dbReference type="Proteomes" id="UP000539710">
    <property type="component" value="Unassembled WGS sequence"/>
</dbReference>
<organism evidence="3 4">
    <name type="scientific">Marnyiella aurantia</name>
    <dbReference type="NCBI Taxonomy" id="2758037"/>
    <lineage>
        <taxon>Bacteria</taxon>
        <taxon>Pseudomonadati</taxon>
        <taxon>Bacteroidota</taxon>
        <taxon>Flavobacteriia</taxon>
        <taxon>Flavobacteriales</taxon>
        <taxon>Weeksellaceae</taxon>
        <taxon>Marnyiella</taxon>
    </lineage>
</organism>
<evidence type="ECO:0000313" key="2">
    <source>
        <dbReference type="EMBL" id="MBA5247855.1"/>
    </source>
</evidence>
<feature type="chain" id="PRO_5044656234" description="DUF4402 domain-containing protein" evidence="1">
    <location>
        <begin position="23"/>
        <end position="181"/>
    </location>
</feature>
<dbReference type="KEGG" id="cbau:H1R16_05620"/>
<keyword evidence="5" id="KW-1185">Reference proteome</keyword>
<protein>
    <recommendedName>
        <fullName evidence="6">DUF4402 domain-containing protein</fullName>
    </recommendedName>
</protein>
<proteinExistence type="predicted"/>
<reference evidence="3" key="1">
    <citation type="submission" date="2020-07" db="EMBL/GenBank/DDBJ databases">
        <title>Chryseobacterium sp. CX-624.</title>
        <authorList>
            <person name="Yang C."/>
        </authorList>
    </citation>
    <scope>NUCLEOTIDE SEQUENCE</scope>
    <source>
        <strain evidence="3">CX-624</strain>
    </source>
</reference>
<evidence type="ECO:0000313" key="3">
    <source>
        <dbReference type="EMBL" id="QMS99476.1"/>
    </source>
</evidence>
<dbReference type="EMBL" id="CP059472">
    <property type="protein sequence ID" value="QMS99476.1"/>
    <property type="molecule type" value="Genomic_DNA"/>
</dbReference>
<evidence type="ECO:0000313" key="4">
    <source>
        <dbReference type="Proteomes" id="UP000515349"/>
    </source>
</evidence>
<name>A0A7D7LR53_9FLAO</name>
<dbReference type="Proteomes" id="UP000515349">
    <property type="component" value="Chromosome"/>
</dbReference>
<evidence type="ECO:0008006" key="6">
    <source>
        <dbReference type="Google" id="ProtNLM"/>
    </source>
</evidence>
<reference evidence="2" key="4">
    <citation type="submission" date="2020-07" db="EMBL/GenBank/DDBJ databases">
        <authorList>
            <person name="Yang C."/>
        </authorList>
    </citation>
    <scope>NUCLEOTIDE SEQUENCE</scope>
    <source>
        <strain evidence="2">Cx-624</strain>
    </source>
</reference>
<feature type="signal peptide" evidence="1">
    <location>
        <begin position="1"/>
        <end position="22"/>
    </location>
</feature>
<reference evidence="5" key="3">
    <citation type="submission" date="2020-07" db="EMBL/GenBank/DDBJ databases">
        <title>Flavobacterium sp. xlx-214.</title>
        <authorList>
            <person name="Yang C."/>
        </authorList>
    </citation>
    <scope>NUCLEOTIDE SEQUENCE [LARGE SCALE GENOMIC DNA]</scope>
    <source>
        <strain evidence="5">CX-624</strain>
    </source>
</reference>
<dbReference type="RefSeq" id="WP_181887953.1">
    <property type="nucleotide sequence ID" value="NZ_CP059472.1"/>
</dbReference>
<dbReference type="AlphaFoldDB" id="A0A7D7LR53"/>
<evidence type="ECO:0000313" key="5">
    <source>
        <dbReference type="Proteomes" id="UP000539710"/>
    </source>
</evidence>
<reference evidence="4" key="2">
    <citation type="submission" date="2020-07" db="EMBL/GenBank/DDBJ databases">
        <title>Chryseobacterium sp.cx-624.</title>
        <authorList>
            <person name="Yang C."/>
        </authorList>
    </citation>
    <scope>NUCLEOTIDE SEQUENCE [LARGE SCALE GENOMIC DNA]</scope>
    <source>
        <strain evidence="4">cx-624</strain>
    </source>
</reference>
<dbReference type="EMBL" id="JACEUX010000005">
    <property type="protein sequence ID" value="MBA5247855.1"/>
    <property type="molecule type" value="Genomic_DNA"/>
</dbReference>